<feature type="compositionally biased region" description="Low complexity" evidence="1">
    <location>
        <begin position="191"/>
        <end position="200"/>
    </location>
</feature>
<protein>
    <submittedName>
        <fullName evidence="2">Uncharacterized protein</fullName>
    </submittedName>
</protein>
<feature type="region of interest" description="Disordered" evidence="1">
    <location>
        <begin position="191"/>
        <end position="212"/>
    </location>
</feature>
<dbReference type="Proteomes" id="UP000559256">
    <property type="component" value="Unassembled WGS sequence"/>
</dbReference>
<feature type="compositionally biased region" description="Basic and acidic residues" evidence="1">
    <location>
        <begin position="84"/>
        <end position="112"/>
    </location>
</feature>
<name>A0A8H5LL19_9AGAR</name>
<evidence type="ECO:0000256" key="1">
    <source>
        <dbReference type="SAM" id="MobiDB-lite"/>
    </source>
</evidence>
<dbReference type="CDD" id="cd21037">
    <property type="entry name" value="MLKL_NTD"/>
    <property type="match status" value="1"/>
</dbReference>
<accession>A0A8H5LL19</accession>
<comment type="caution">
    <text evidence="2">The sequence shown here is derived from an EMBL/GenBank/DDBJ whole genome shotgun (WGS) entry which is preliminary data.</text>
</comment>
<evidence type="ECO:0000313" key="3">
    <source>
        <dbReference type="Proteomes" id="UP000559256"/>
    </source>
</evidence>
<feature type="compositionally biased region" description="Basic and acidic residues" evidence="1">
    <location>
        <begin position="556"/>
        <end position="570"/>
    </location>
</feature>
<reference evidence="2 3" key="1">
    <citation type="journal article" date="2020" name="ISME J.">
        <title>Uncovering the hidden diversity of litter-decomposition mechanisms in mushroom-forming fungi.</title>
        <authorList>
            <person name="Floudas D."/>
            <person name="Bentzer J."/>
            <person name="Ahren D."/>
            <person name="Johansson T."/>
            <person name="Persson P."/>
            <person name="Tunlid A."/>
        </authorList>
    </citation>
    <scope>NUCLEOTIDE SEQUENCE [LARGE SCALE GENOMIC DNA]</scope>
    <source>
        <strain evidence="2 3">CBS 291.85</strain>
    </source>
</reference>
<keyword evidence="3" id="KW-1185">Reference proteome</keyword>
<feature type="region of interest" description="Disordered" evidence="1">
    <location>
        <begin position="321"/>
        <end position="352"/>
    </location>
</feature>
<feature type="compositionally biased region" description="Low complexity" evidence="1">
    <location>
        <begin position="45"/>
        <end position="62"/>
    </location>
</feature>
<dbReference type="GO" id="GO:0007166">
    <property type="term" value="P:cell surface receptor signaling pathway"/>
    <property type="evidence" value="ECO:0007669"/>
    <property type="project" value="InterPro"/>
</dbReference>
<sequence length="595" mass="64923">MPEVAQPQPSQAVPRPQAAIHSSSTSIHVPSREKERARPGTGTIPSPSSLPSTSPSSSKPKPMLNLKMPLRRATGKAKVQSGNKGDEGVEDLGKERSEGDERDVHDDDSKGRTDVAAIGAGIARTVLETLREVAKYAPVPFLSESAGLALGVFDAVERAHGNREDLRTLAEECVNLVYIIKCAFDRENSLSNPSLNPDSSLKNRHQASEPEPEKLVIPEELKKDLEKVRDTLKPIEKFVKKQAQRNVVSRIVMGSKDAEDIKTFQRRVEQAMRAFSFKSNIEQRQILHGLANTSTLIKSKISPSSSSPLVASPLLPLESPQYPLSPQSLEPPKSPISIDNFSTTSTSPKPPKTVSFFENASLTNMAPGALTVNNVAGDWHQNLGQSPSHLYSQNPFQPVPVQYTDTGSGIDSNNNSNSHSTRPGIVLNSGNTWNTDVVNSGNRNVVWNCGNSGFGHGYGYRDEHNVNNDWTHGPPSLSGIGRPRHTTTTRPNVQRHSYHYQQQGVPVDRNPFSQSSVPLPSSSSSSSPLTHSPSTTSPSYTWPWKVAGNDWPPTGRDWDRDRDRHDDGSHSRSWSVTNSSGGGNPRLGNNARGRR</sequence>
<dbReference type="InterPro" id="IPR036537">
    <property type="entry name" value="Adaptor_Cbl_N_dom_sf"/>
</dbReference>
<dbReference type="Gene3D" id="1.20.930.20">
    <property type="entry name" value="Adaptor protein Cbl, N-terminal domain"/>
    <property type="match status" value="1"/>
</dbReference>
<dbReference type="EMBL" id="JAACJM010000042">
    <property type="protein sequence ID" value="KAF5361132.1"/>
    <property type="molecule type" value="Genomic_DNA"/>
</dbReference>
<dbReference type="AlphaFoldDB" id="A0A8H5LL19"/>
<organism evidence="2 3">
    <name type="scientific">Tetrapyrgos nigripes</name>
    <dbReference type="NCBI Taxonomy" id="182062"/>
    <lineage>
        <taxon>Eukaryota</taxon>
        <taxon>Fungi</taxon>
        <taxon>Dikarya</taxon>
        <taxon>Basidiomycota</taxon>
        <taxon>Agaricomycotina</taxon>
        <taxon>Agaricomycetes</taxon>
        <taxon>Agaricomycetidae</taxon>
        <taxon>Agaricales</taxon>
        <taxon>Marasmiineae</taxon>
        <taxon>Marasmiaceae</taxon>
        <taxon>Tetrapyrgos</taxon>
    </lineage>
</organism>
<proteinExistence type="predicted"/>
<feature type="compositionally biased region" description="Low complexity" evidence="1">
    <location>
        <begin position="513"/>
        <end position="539"/>
    </location>
</feature>
<dbReference type="InterPro" id="IPR059179">
    <property type="entry name" value="MLKL-like_MCAfunc"/>
</dbReference>
<feature type="region of interest" description="Disordered" evidence="1">
    <location>
        <begin position="407"/>
        <end position="427"/>
    </location>
</feature>
<feature type="region of interest" description="Disordered" evidence="1">
    <location>
        <begin position="1"/>
        <end position="112"/>
    </location>
</feature>
<gene>
    <name evidence="2" type="ORF">D9758_009057</name>
</gene>
<dbReference type="OrthoDB" id="192148at2759"/>
<evidence type="ECO:0000313" key="2">
    <source>
        <dbReference type="EMBL" id="KAF5361132.1"/>
    </source>
</evidence>
<feature type="region of interest" description="Disordered" evidence="1">
    <location>
        <begin position="469"/>
        <end position="595"/>
    </location>
</feature>
<feature type="compositionally biased region" description="Polar residues" evidence="1">
    <location>
        <begin position="488"/>
        <end position="504"/>
    </location>
</feature>